<name>A0A1H2XGU5_9GAMM</name>
<dbReference type="InterPro" id="IPR013424">
    <property type="entry name" value="Ice-binding_C"/>
</dbReference>
<gene>
    <name evidence="2" type="ORF">SAMN04487960_10543</name>
</gene>
<protein>
    <submittedName>
        <fullName evidence="2">PEP-CTERM protein-sorting domain-containing protein</fullName>
    </submittedName>
</protein>
<reference evidence="2 3" key="1">
    <citation type="submission" date="2016-10" db="EMBL/GenBank/DDBJ databases">
        <authorList>
            <person name="de Groot N.N."/>
        </authorList>
    </citation>
    <scope>NUCLEOTIDE SEQUENCE [LARGE SCALE GENOMIC DNA]</scope>
    <source>
        <strain evidence="2 3">CGMCC 1.7059</strain>
    </source>
</reference>
<dbReference type="NCBIfam" id="TIGR02595">
    <property type="entry name" value="PEP_CTERM"/>
    <property type="match status" value="1"/>
</dbReference>
<evidence type="ECO:0000313" key="3">
    <source>
        <dbReference type="Proteomes" id="UP000199675"/>
    </source>
</evidence>
<feature type="chain" id="PRO_5011782254" evidence="1">
    <location>
        <begin position="22"/>
        <end position="151"/>
    </location>
</feature>
<proteinExistence type="predicted"/>
<feature type="signal peptide" evidence="1">
    <location>
        <begin position="1"/>
        <end position="21"/>
    </location>
</feature>
<organism evidence="2 3">
    <name type="scientific">Marinobacter mobilis</name>
    <dbReference type="NCBI Taxonomy" id="488533"/>
    <lineage>
        <taxon>Bacteria</taxon>
        <taxon>Pseudomonadati</taxon>
        <taxon>Pseudomonadota</taxon>
        <taxon>Gammaproteobacteria</taxon>
        <taxon>Pseudomonadales</taxon>
        <taxon>Marinobacteraceae</taxon>
        <taxon>Marinobacter</taxon>
    </lineage>
</organism>
<sequence>MKTHRVLASVFAGICLSLSGAATLAGNIDCQSVSDPACEPSVQQYNGYTIEKFQFGNMLSDYGAFSPLANGTPQFHQLNWGHVLNHARVLHLFLFDQPLAVELPNEGANGIGDGYQYPVANIDEPGTIALLCLGLAAIGINHLRRKTRPPH</sequence>
<keyword evidence="3" id="KW-1185">Reference proteome</keyword>
<evidence type="ECO:0000313" key="2">
    <source>
        <dbReference type="EMBL" id="SDW92041.1"/>
    </source>
</evidence>
<dbReference type="RefSeq" id="WP_175528317.1">
    <property type="nucleotide sequence ID" value="NZ_FNNE01000005.1"/>
</dbReference>
<keyword evidence="1" id="KW-0732">Signal</keyword>
<dbReference type="EMBL" id="FNNE01000005">
    <property type="protein sequence ID" value="SDW92041.1"/>
    <property type="molecule type" value="Genomic_DNA"/>
</dbReference>
<evidence type="ECO:0000256" key="1">
    <source>
        <dbReference type="SAM" id="SignalP"/>
    </source>
</evidence>
<dbReference type="AlphaFoldDB" id="A0A1H2XGU5"/>
<accession>A0A1H2XGU5</accession>
<dbReference type="Proteomes" id="UP000199675">
    <property type="component" value="Unassembled WGS sequence"/>
</dbReference>